<name>A0ACC6JHE8_9PSED</name>
<evidence type="ECO:0000313" key="1">
    <source>
        <dbReference type="EMBL" id="MDR6605929.1"/>
    </source>
</evidence>
<keyword evidence="2" id="KW-1185">Reference proteome</keyword>
<evidence type="ECO:0000313" key="2">
    <source>
        <dbReference type="Proteomes" id="UP001259420"/>
    </source>
</evidence>
<reference evidence="1" key="1">
    <citation type="submission" date="2023-07" db="EMBL/GenBank/DDBJ databases">
        <title>Sorghum-associated microbial communities from plants grown in Nebraska, USA.</title>
        <authorList>
            <person name="Schachtman D."/>
        </authorList>
    </citation>
    <scope>NUCLEOTIDE SEQUENCE</scope>
    <source>
        <strain evidence="1">BE46</strain>
    </source>
</reference>
<sequence>MSAASGQEWVAGPFPRLDWLPDETLFSLCSRQHLVMGNLNPATTSTAVLGLRQQFIKHDIPCGIAALERTGFEYWGSAESILLNHTIFPLFVPFQNKVKIEDAIRTVKSDRIDSIKYRLGLVSSGFGAEHPLKACPYCMLEDVHAHGIAYWHLTHQYPGVQICPRHQAWLMASTKSRRWSGRFEWSLPTEEFLIEQASSQKLWSRPVFLALADNVIDLASIGRTTSFEPWAVAAAYRTAVLQGARSASLLDRTEPLRRFHLFESLPANKKSSESFVNQLVRTPRRSIHPLKHLILIDWLFDDLHSFLEAYKAEMARSAQHVASTPSPAPDKRVSLSSSGAPAKNAPRPKRLKGQLKEDLLSKLAKGISKQVLCEEFQITVSTINKLLRAHPATYALALKARHRREIDEHRRQWQHLHGLYPELGVQALRNTMPPLYAWLYRNDKAWLIAEEQTFAKPAHVNKHPVDWEARDYRLLSMLRTACESIALPQRGPVTMAQLYAMIPMLSTCLENRDRYHESRAYLSTVMGRSKPKDLLDHGEGINGSERTVAKR</sequence>
<dbReference type="EMBL" id="JAVDSD010000002">
    <property type="protein sequence ID" value="MDR6605929.1"/>
    <property type="molecule type" value="Genomic_DNA"/>
</dbReference>
<proteinExistence type="predicted"/>
<dbReference type="Proteomes" id="UP001259420">
    <property type="component" value="Unassembled WGS sequence"/>
</dbReference>
<accession>A0ACC6JHE8</accession>
<comment type="caution">
    <text evidence="1">The sequence shown here is derived from an EMBL/GenBank/DDBJ whole genome shotgun (WGS) entry which is preliminary data.</text>
</comment>
<gene>
    <name evidence="1" type="ORF">J2X87_000994</name>
</gene>
<protein>
    <submittedName>
        <fullName evidence="1">Uncharacterized protein</fullName>
    </submittedName>
</protein>
<organism evidence="1 2">
    <name type="scientific">Pseudomonas synxantha</name>
    <dbReference type="NCBI Taxonomy" id="47883"/>
    <lineage>
        <taxon>Bacteria</taxon>
        <taxon>Pseudomonadati</taxon>
        <taxon>Pseudomonadota</taxon>
        <taxon>Gammaproteobacteria</taxon>
        <taxon>Pseudomonadales</taxon>
        <taxon>Pseudomonadaceae</taxon>
        <taxon>Pseudomonas</taxon>
    </lineage>
</organism>